<evidence type="ECO:0000313" key="2">
    <source>
        <dbReference type="Proteomes" id="UP001168877"/>
    </source>
</evidence>
<dbReference type="AlphaFoldDB" id="A0AA39VHG7"/>
<gene>
    <name evidence="1" type="ORF">LWI29_002959</name>
</gene>
<sequence length="128" mass="13896">MSGSATSSFCEILLVVHGCRFVWECSVSHGYDIVLTVVSRRFLLLVLTRMMDLAVSSGFGLRVKSARMDFDLGVLGAELLEVGDGVGDVGEARWVGENVGEARWVGDELLEVRDGGGDVVEVRWVDGF</sequence>
<organism evidence="1 2">
    <name type="scientific">Acer saccharum</name>
    <name type="common">Sugar maple</name>
    <dbReference type="NCBI Taxonomy" id="4024"/>
    <lineage>
        <taxon>Eukaryota</taxon>
        <taxon>Viridiplantae</taxon>
        <taxon>Streptophyta</taxon>
        <taxon>Embryophyta</taxon>
        <taxon>Tracheophyta</taxon>
        <taxon>Spermatophyta</taxon>
        <taxon>Magnoliopsida</taxon>
        <taxon>eudicotyledons</taxon>
        <taxon>Gunneridae</taxon>
        <taxon>Pentapetalae</taxon>
        <taxon>rosids</taxon>
        <taxon>malvids</taxon>
        <taxon>Sapindales</taxon>
        <taxon>Sapindaceae</taxon>
        <taxon>Hippocastanoideae</taxon>
        <taxon>Acereae</taxon>
        <taxon>Acer</taxon>
    </lineage>
</organism>
<name>A0AA39VHG7_ACESA</name>
<proteinExistence type="predicted"/>
<comment type="caution">
    <text evidence="1">The sequence shown here is derived from an EMBL/GenBank/DDBJ whole genome shotgun (WGS) entry which is preliminary data.</text>
</comment>
<reference evidence="1" key="2">
    <citation type="submission" date="2023-06" db="EMBL/GenBank/DDBJ databases">
        <authorList>
            <person name="Swenson N.G."/>
            <person name="Wegrzyn J.L."/>
            <person name="Mcevoy S.L."/>
        </authorList>
    </citation>
    <scope>NUCLEOTIDE SEQUENCE</scope>
    <source>
        <strain evidence="1">NS2018</strain>
        <tissue evidence="1">Leaf</tissue>
    </source>
</reference>
<reference evidence="1" key="1">
    <citation type="journal article" date="2022" name="Plant J.">
        <title>Strategies of tolerance reflected in two North American maple genomes.</title>
        <authorList>
            <person name="McEvoy S.L."/>
            <person name="Sezen U.U."/>
            <person name="Trouern-Trend A."/>
            <person name="McMahon S.M."/>
            <person name="Schaberg P.G."/>
            <person name="Yang J."/>
            <person name="Wegrzyn J.L."/>
            <person name="Swenson N.G."/>
        </authorList>
    </citation>
    <scope>NUCLEOTIDE SEQUENCE</scope>
    <source>
        <strain evidence="1">NS2018</strain>
    </source>
</reference>
<evidence type="ECO:0000313" key="1">
    <source>
        <dbReference type="EMBL" id="KAK0580525.1"/>
    </source>
</evidence>
<accession>A0AA39VHG7</accession>
<dbReference type="EMBL" id="JAUESC010000384">
    <property type="protein sequence ID" value="KAK0580525.1"/>
    <property type="molecule type" value="Genomic_DNA"/>
</dbReference>
<protein>
    <submittedName>
        <fullName evidence="1">Uncharacterized protein</fullName>
    </submittedName>
</protein>
<dbReference type="Proteomes" id="UP001168877">
    <property type="component" value="Unassembled WGS sequence"/>
</dbReference>
<keyword evidence="2" id="KW-1185">Reference proteome</keyword>